<feature type="region of interest" description="Disordered" evidence="1">
    <location>
        <begin position="22"/>
        <end position="45"/>
    </location>
</feature>
<evidence type="ECO:0000313" key="2">
    <source>
        <dbReference type="EMBL" id="EID77363.1"/>
    </source>
</evidence>
<evidence type="ECO:0000313" key="3">
    <source>
        <dbReference type="Proteomes" id="UP000006447"/>
    </source>
</evidence>
<proteinExistence type="predicted"/>
<reference evidence="2 3" key="1">
    <citation type="journal article" date="2012" name="J. Bacteriol.">
        <title>Draft genome sequence of the nitrophenol-degrading actinomycete Rhodococcus imtechensis RKJ300.</title>
        <authorList>
            <person name="Vikram S."/>
            <person name="Kumar S."/>
            <person name="Subramanian S."/>
            <person name="Raghava G.P."/>
        </authorList>
    </citation>
    <scope>NUCLEOTIDE SEQUENCE [LARGE SCALE GENOMIC DNA]</scope>
    <source>
        <strain evidence="2 3">RKJ300</strain>
    </source>
</reference>
<dbReference type="PATRIC" id="fig|1165867.3.peg.4919"/>
<evidence type="ECO:0008006" key="4">
    <source>
        <dbReference type="Google" id="ProtNLM"/>
    </source>
</evidence>
<gene>
    <name evidence="2" type="ORF">W59_24110</name>
</gene>
<accession>I0WLU7</accession>
<dbReference type="AlphaFoldDB" id="I0WLU7"/>
<dbReference type="EMBL" id="AJJH01000136">
    <property type="protein sequence ID" value="EID77363.1"/>
    <property type="molecule type" value="Genomic_DNA"/>
</dbReference>
<comment type="caution">
    <text evidence="2">The sequence shown here is derived from an EMBL/GenBank/DDBJ whole genome shotgun (WGS) entry which is preliminary data.</text>
</comment>
<dbReference type="Proteomes" id="UP000006447">
    <property type="component" value="Unassembled WGS sequence"/>
</dbReference>
<protein>
    <recommendedName>
        <fullName evidence="4">DUF3263 domain-containing protein</fullName>
    </recommendedName>
</protein>
<sequence length="151" mass="16871">MDNTTAAVSALVVSDEISVPTDTAEPRWQMPTNPRAGVASAEPHIRHRRSRTGEAFGPGTLARCRELYEILLKAETLTAEDSWLIDFAIRWSPYGGSSATELLEHFGVTRPRYLELLRNALGPGPADLPRIRDLKRELHIHLGRAWTQVPH</sequence>
<evidence type="ECO:0000256" key="1">
    <source>
        <dbReference type="SAM" id="MobiDB-lite"/>
    </source>
</evidence>
<name>I0WLU7_RHOOP</name>
<organism evidence="2 3">
    <name type="scientific">Rhodococcus opacus RKJ300 = JCM 13270</name>
    <dbReference type="NCBI Taxonomy" id="1165867"/>
    <lineage>
        <taxon>Bacteria</taxon>
        <taxon>Bacillati</taxon>
        <taxon>Actinomycetota</taxon>
        <taxon>Actinomycetes</taxon>
        <taxon>Mycobacteriales</taxon>
        <taxon>Nocardiaceae</taxon>
        <taxon>Rhodococcus</taxon>
    </lineage>
</organism>